<evidence type="ECO:0000313" key="7">
    <source>
        <dbReference type="Proteomes" id="UP000237105"/>
    </source>
</evidence>
<dbReference type="OrthoDB" id="8062037at2759"/>
<evidence type="ECO:0000256" key="4">
    <source>
        <dbReference type="PROSITE-ProRule" id="PRU00175"/>
    </source>
</evidence>
<comment type="caution">
    <text evidence="6">The sequence shown here is derived from an EMBL/GenBank/DDBJ whole genome shotgun (WGS) entry which is preliminary data.</text>
</comment>
<organism evidence="6 7">
    <name type="scientific">Parasponia andersonii</name>
    <name type="common">Sponia andersonii</name>
    <dbReference type="NCBI Taxonomy" id="3476"/>
    <lineage>
        <taxon>Eukaryota</taxon>
        <taxon>Viridiplantae</taxon>
        <taxon>Streptophyta</taxon>
        <taxon>Embryophyta</taxon>
        <taxon>Tracheophyta</taxon>
        <taxon>Spermatophyta</taxon>
        <taxon>Magnoliopsida</taxon>
        <taxon>eudicotyledons</taxon>
        <taxon>Gunneridae</taxon>
        <taxon>Pentapetalae</taxon>
        <taxon>rosids</taxon>
        <taxon>fabids</taxon>
        <taxon>Rosales</taxon>
        <taxon>Cannabaceae</taxon>
        <taxon>Parasponia</taxon>
    </lineage>
</organism>
<keyword evidence="7" id="KW-1185">Reference proteome</keyword>
<keyword evidence="1" id="KW-0479">Metal-binding</keyword>
<evidence type="ECO:0000313" key="6">
    <source>
        <dbReference type="EMBL" id="PON71959.1"/>
    </source>
</evidence>
<evidence type="ECO:0000256" key="3">
    <source>
        <dbReference type="ARBA" id="ARBA00022833"/>
    </source>
</evidence>
<dbReference type="PANTHER" id="PTHR45969">
    <property type="entry name" value="RING ZINC FINGER PROTEIN-RELATED"/>
    <property type="match status" value="1"/>
</dbReference>
<dbReference type="Proteomes" id="UP000237105">
    <property type="component" value="Unassembled WGS sequence"/>
</dbReference>
<dbReference type="GO" id="GO:0061630">
    <property type="term" value="F:ubiquitin protein ligase activity"/>
    <property type="evidence" value="ECO:0007669"/>
    <property type="project" value="TreeGrafter"/>
</dbReference>
<keyword evidence="3" id="KW-0862">Zinc</keyword>
<sequence length="160" mass="18052">MSQRVNDDHHHHLHDDHDRPSPLLVAVPVLFIAESIKKQLPAMSYSSFVEKSSTRSLSSSSSSSSGSAEGVICIVCMNGIDGRQEVRVPFNCRHVFHRECLDAWVDQGQAICPLCRSKLLPSTSQNHDDHQNEFGSEGDPWRKERMVYLFGDDYIFGDHN</sequence>
<dbReference type="InterPro" id="IPR013083">
    <property type="entry name" value="Znf_RING/FYVE/PHD"/>
</dbReference>
<keyword evidence="2 4" id="KW-0863">Zinc-finger</keyword>
<reference evidence="7" key="1">
    <citation type="submission" date="2016-06" db="EMBL/GenBank/DDBJ databases">
        <title>Parallel loss of symbiosis genes in relatives of nitrogen-fixing non-legume Parasponia.</title>
        <authorList>
            <person name="Van Velzen R."/>
            <person name="Holmer R."/>
            <person name="Bu F."/>
            <person name="Rutten L."/>
            <person name="Van Zeijl A."/>
            <person name="Liu W."/>
            <person name="Santuari L."/>
            <person name="Cao Q."/>
            <person name="Sharma T."/>
            <person name="Shen D."/>
            <person name="Roswanjaya Y."/>
            <person name="Wardhani T."/>
            <person name="Kalhor M.S."/>
            <person name="Jansen J."/>
            <person name="Van den Hoogen J."/>
            <person name="Gungor B."/>
            <person name="Hartog M."/>
            <person name="Hontelez J."/>
            <person name="Verver J."/>
            <person name="Yang W.-C."/>
            <person name="Schijlen E."/>
            <person name="Repin R."/>
            <person name="Schilthuizen M."/>
            <person name="Schranz E."/>
            <person name="Heidstra R."/>
            <person name="Miyata K."/>
            <person name="Fedorova E."/>
            <person name="Kohlen W."/>
            <person name="Bisseling T."/>
            <person name="Smit S."/>
            <person name="Geurts R."/>
        </authorList>
    </citation>
    <scope>NUCLEOTIDE SEQUENCE [LARGE SCALE GENOMIC DNA]</scope>
    <source>
        <strain evidence="7">cv. WU1-14</strain>
    </source>
</reference>
<dbReference type="GO" id="GO:0008270">
    <property type="term" value="F:zinc ion binding"/>
    <property type="evidence" value="ECO:0007669"/>
    <property type="project" value="UniProtKB-KW"/>
</dbReference>
<protein>
    <submittedName>
        <fullName evidence="6">43kDa postsynaptic protein</fullName>
    </submittedName>
</protein>
<evidence type="ECO:0000256" key="2">
    <source>
        <dbReference type="ARBA" id="ARBA00022771"/>
    </source>
</evidence>
<feature type="domain" description="RING-type" evidence="5">
    <location>
        <begin position="73"/>
        <end position="116"/>
    </location>
</feature>
<evidence type="ECO:0000259" key="5">
    <source>
        <dbReference type="PROSITE" id="PS50089"/>
    </source>
</evidence>
<name>A0A2P5DF91_PARAD</name>
<dbReference type="SMART" id="SM00184">
    <property type="entry name" value="RING"/>
    <property type="match status" value="1"/>
</dbReference>
<dbReference type="SUPFAM" id="SSF57850">
    <property type="entry name" value="RING/U-box"/>
    <property type="match status" value="1"/>
</dbReference>
<accession>A0A2P5DF91</accession>
<dbReference type="PROSITE" id="PS50089">
    <property type="entry name" value="ZF_RING_2"/>
    <property type="match status" value="1"/>
</dbReference>
<proteinExistence type="predicted"/>
<dbReference type="InterPro" id="IPR001841">
    <property type="entry name" value="Znf_RING"/>
</dbReference>
<dbReference type="InterPro" id="IPR011016">
    <property type="entry name" value="Znf_RING-CH"/>
</dbReference>
<dbReference type="GO" id="GO:0016567">
    <property type="term" value="P:protein ubiquitination"/>
    <property type="evidence" value="ECO:0007669"/>
    <property type="project" value="TreeGrafter"/>
</dbReference>
<dbReference type="Pfam" id="PF13639">
    <property type="entry name" value="zf-RING_2"/>
    <property type="match status" value="1"/>
</dbReference>
<gene>
    <name evidence="6" type="ORF">PanWU01x14_068010</name>
</gene>
<dbReference type="Gene3D" id="3.30.40.10">
    <property type="entry name" value="Zinc/RING finger domain, C3HC4 (zinc finger)"/>
    <property type="match status" value="1"/>
</dbReference>
<dbReference type="PANTHER" id="PTHR45969:SF81">
    <property type="entry name" value="OS08G0157400 PROTEIN"/>
    <property type="match status" value="1"/>
</dbReference>
<dbReference type="SMART" id="SM00744">
    <property type="entry name" value="RINGv"/>
    <property type="match status" value="1"/>
</dbReference>
<dbReference type="EMBL" id="JXTB01000041">
    <property type="protein sequence ID" value="PON71959.1"/>
    <property type="molecule type" value="Genomic_DNA"/>
</dbReference>
<evidence type="ECO:0000256" key="1">
    <source>
        <dbReference type="ARBA" id="ARBA00022723"/>
    </source>
</evidence>
<dbReference type="AlphaFoldDB" id="A0A2P5DF91"/>